<keyword evidence="4" id="KW-0238">DNA-binding</keyword>
<evidence type="ECO:0000256" key="3">
    <source>
        <dbReference type="ARBA" id="ARBA00023015"/>
    </source>
</evidence>
<dbReference type="SUPFAM" id="SSF53850">
    <property type="entry name" value="Periplasmic binding protein-like II"/>
    <property type="match status" value="1"/>
</dbReference>
<keyword evidence="3" id="KW-0805">Transcription regulation</keyword>
<evidence type="ECO:0000259" key="6">
    <source>
        <dbReference type="PROSITE" id="PS50931"/>
    </source>
</evidence>
<evidence type="ECO:0000256" key="4">
    <source>
        <dbReference type="ARBA" id="ARBA00023125"/>
    </source>
</evidence>
<name>A0A506UCV4_9HYPH</name>
<protein>
    <submittedName>
        <fullName evidence="7">LysR family transcriptional regulator</fullName>
    </submittedName>
</protein>
<dbReference type="EMBL" id="VHLG01000005">
    <property type="protein sequence ID" value="TPW30499.1"/>
    <property type="molecule type" value="Genomic_DNA"/>
</dbReference>
<dbReference type="InterPro" id="IPR050389">
    <property type="entry name" value="LysR-type_TF"/>
</dbReference>
<dbReference type="Pfam" id="PF03466">
    <property type="entry name" value="LysR_substrate"/>
    <property type="match status" value="1"/>
</dbReference>
<proteinExistence type="inferred from homology"/>
<sequence>MKIAFIKIGRLFRASEKKNCAMFTDQTGSIDAKFLHTVYLLLTEQNVSRVAAILGQSQPSVSATLKRARIAFSDQLLVRSGQAMTITQRGEVIRQSLRHILDELSAALAPNDAFDPATATFTMRVSAMSCFSGFLIPPIAERLRSEAPMASIDFFAPAESDDLTEQLASGKTDLLVANWPSPHPALKYSTIFDCEMACIVNEKHRFAGRDEITMEEYLSVTHLSLGSVVRPAFSPIGGRLKQLGAKRRVALSVPEYALVPPVIARTDLIFTTARPYADFVAARYPDYGLKVVGAPRTLGNMRLYLLWHERAHQSPANRWVRALIRDVSRRYSDELADNPNDAGLAELAAATAL</sequence>
<dbReference type="GO" id="GO:0003677">
    <property type="term" value="F:DNA binding"/>
    <property type="evidence" value="ECO:0007669"/>
    <property type="project" value="UniProtKB-KW"/>
</dbReference>
<dbReference type="Proteomes" id="UP000318801">
    <property type="component" value="Unassembled WGS sequence"/>
</dbReference>
<keyword evidence="8" id="KW-1185">Reference proteome</keyword>
<comment type="caution">
    <text evidence="7">The sequence shown here is derived from an EMBL/GenBank/DDBJ whole genome shotgun (WGS) entry which is preliminary data.</text>
</comment>
<dbReference type="InterPro" id="IPR005119">
    <property type="entry name" value="LysR_subst-bd"/>
</dbReference>
<reference evidence="7 8" key="1">
    <citation type="submission" date="2019-06" db="EMBL/GenBank/DDBJ databases">
        <authorList>
            <person name="Li M."/>
        </authorList>
    </citation>
    <scope>NUCLEOTIDE SEQUENCE [LARGE SCALE GENOMIC DNA]</scope>
    <source>
        <strain evidence="7 8">BGMRC2036</strain>
    </source>
</reference>
<keyword evidence="2" id="KW-0536">Nodulation</keyword>
<evidence type="ECO:0000256" key="1">
    <source>
        <dbReference type="ARBA" id="ARBA00009437"/>
    </source>
</evidence>
<feature type="domain" description="HTH lysR-type" evidence="6">
    <location>
        <begin position="30"/>
        <end position="87"/>
    </location>
</feature>
<dbReference type="Pfam" id="PF00126">
    <property type="entry name" value="HTH_1"/>
    <property type="match status" value="1"/>
</dbReference>
<dbReference type="PANTHER" id="PTHR30118:SF15">
    <property type="entry name" value="TRANSCRIPTIONAL REGULATORY PROTEIN"/>
    <property type="match status" value="1"/>
</dbReference>
<keyword evidence="5" id="KW-0804">Transcription</keyword>
<dbReference type="Gene3D" id="3.40.190.10">
    <property type="entry name" value="Periplasmic binding protein-like II"/>
    <property type="match status" value="2"/>
</dbReference>
<dbReference type="InterPro" id="IPR036390">
    <property type="entry name" value="WH_DNA-bd_sf"/>
</dbReference>
<dbReference type="OrthoDB" id="8339333at2"/>
<dbReference type="Gene3D" id="1.10.10.10">
    <property type="entry name" value="Winged helix-like DNA-binding domain superfamily/Winged helix DNA-binding domain"/>
    <property type="match status" value="1"/>
</dbReference>
<dbReference type="InterPro" id="IPR000847">
    <property type="entry name" value="LysR_HTH_N"/>
</dbReference>
<evidence type="ECO:0000313" key="7">
    <source>
        <dbReference type="EMBL" id="TPW30499.1"/>
    </source>
</evidence>
<gene>
    <name evidence="7" type="ORF">FJU08_11015</name>
</gene>
<dbReference type="AlphaFoldDB" id="A0A506UCV4"/>
<comment type="similarity">
    <text evidence="1">Belongs to the LysR transcriptional regulatory family.</text>
</comment>
<accession>A0A506UCV4</accession>
<dbReference type="PANTHER" id="PTHR30118">
    <property type="entry name" value="HTH-TYPE TRANSCRIPTIONAL REGULATOR LEUO-RELATED"/>
    <property type="match status" value="1"/>
</dbReference>
<organism evidence="7 8">
    <name type="scientific">Martelella alba</name>
    <dbReference type="NCBI Taxonomy" id="2590451"/>
    <lineage>
        <taxon>Bacteria</taxon>
        <taxon>Pseudomonadati</taxon>
        <taxon>Pseudomonadota</taxon>
        <taxon>Alphaproteobacteria</taxon>
        <taxon>Hyphomicrobiales</taxon>
        <taxon>Aurantimonadaceae</taxon>
        <taxon>Martelella</taxon>
    </lineage>
</organism>
<dbReference type="GO" id="GO:0003700">
    <property type="term" value="F:DNA-binding transcription factor activity"/>
    <property type="evidence" value="ECO:0007669"/>
    <property type="project" value="InterPro"/>
</dbReference>
<evidence type="ECO:0000256" key="2">
    <source>
        <dbReference type="ARBA" id="ARBA00022458"/>
    </source>
</evidence>
<evidence type="ECO:0000256" key="5">
    <source>
        <dbReference type="ARBA" id="ARBA00023163"/>
    </source>
</evidence>
<dbReference type="InterPro" id="IPR036388">
    <property type="entry name" value="WH-like_DNA-bd_sf"/>
</dbReference>
<dbReference type="PROSITE" id="PS50931">
    <property type="entry name" value="HTH_LYSR"/>
    <property type="match status" value="1"/>
</dbReference>
<dbReference type="SUPFAM" id="SSF46785">
    <property type="entry name" value="Winged helix' DNA-binding domain"/>
    <property type="match status" value="1"/>
</dbReference>
<evidence type="ECO:0000313" key="8">
    <source>
        <dbReference type="Proteomes" id="UP000318801"/>
    </source>
</evidence>